<keyword evidence="3" id="KW-1185">Reference proteome</keyword>
<evidence type="ECO:0000256" key="1">
    <source>
        <dbReference type="SAM" id="MobiDB-lite"/>
    </source>
</evidence>
<dbReference type="EMBL" id="NIVC01000672">
    <property type="protein sequence ID" value="PAA78668.1"/>
    <property type="molecule type" value="Genomic_DNA"/>
</dbReference>
<dbReference type="Proteomes" id="UP000215902">
    <property type="component" value="Unassembled WGS sequence"/>
</dbReference>
<gene>
    <name evidence="2" type="ORF">BOX15_Mlig011641g1</name>
</gene>
<protein>
    <submittedName>
        <fullName evidence="2">Uncharacterized protein</fullName>
    </submittedName>
</protein>
<accession>A0A267FXW0</accession>
<feature type="region of interest" description="Disordered" evidence="1">
    <location>
        <begin position="316"/>
        <end position="339"/>
    </location>
</feature>
<evidence type="ECO:0000313" key="3">
    <source>
        <dbReference type="Proteomes" id="UP000215902"/>
    </source>
</evidence>
<organism evidence="2 3">
    <name type="scientific">Macrostomum lignano</name>
    <dbReference type="NCBI Taxonomy" id="282301"/>
    <lineage>
        <taxon>Eukaryota</taxon>
        <taxon>Metazoa</taxon>
        <taxon>Spiralia</taxon>
        <taxon>Lophotrochozoa</taxon>
        <taxon>Platyhelminthes</taxon>
        <taxon>Rhabditophora</taxon>
        <taxon>Macrostomorpha</taxon>
        <taxon>Macrostomida</taxon>
        <taxon>Macrostomidae</taxon>
        <taxon>Macrostomum</taxon>
    </lineage>
</organism>
<reference evidence="2 3" key="1">
    <citation type="submission" date="2017-06" db="EMBL/GenBank/DDBJ databases">
        <title>A platform for efficient transgenesis in Macrostomum lignano, a flatworm model organism for stem cell research.</title>
        <authorList>
            <person name="Berezikov E."/>
        </authorList>
    </citation>
    <scope>NUCLEOTIDE SEQUENCE [LARGE SCALE GENOMIC DNA]</scope>
    <source>
        <strain evidence="2">DV1</strain>
        <tissue evidence="2">Whole organism</tissue>
    </source>
</reference>
<proteinExistence type="predicted"/>
<name>A0A267FXW0_9PLAT</name>
<sequence>MRNRRLTRQIINIEFRTHRSEGRTVVIKGNFGDLADEEGLILQQVEHTTYLWQESMTIPLVAHNENWRLQGDLHRKLKFGLALRRNEYENQDEEEDNQGLRDLELRVQDGHSFIIEAVWNSPVVRIFPRRSMEMVEILCRVTFQNDDPNCVLAVLGNCAKLGNGIGLSQNKLERTATQDKWERRLKLELMPEDSRLKVPNGPELEELRLRIAKINAPDQVENGGEFSVAILSGTEQKKFDLECEFDGNHWLCPTMTLDKTPREPIMDLLANSVYQHLPHLPLRGNAEHDVRGDAEKFAKYLVPIINLRAVKGSYNDNTKKTSGDPPQFHDIWGPRPGDEERFDVNNSSTRKIVRSAIQYAQERQRRGLKKNKQAVCHRLTIKYHARENDVVDILNRINQQDLGAIPQQDMPNIQYKNVLMSLAKRVCRPEINAHWLSLFRHSAAIVRGRMEAALVSKECDVMHSDWYSCWKVHMEVAACWFVFMMAAWWRLDRGAGKNNRNFKESLTEPGNEVERVPNFYRWGPVENEG</sequence>
<comment type="caution">
    <text evidence="2">The sequence shown here is derived from an EMBL/GenBank/DDBJ whole genome shotgun (WGS) entry which is preliminary data.</text>
</comment>
<evidence type="ECO:0000313" key="2">
    <source>
        <dbReference type="EMBL" id="PAA78668.1"/>
    </source>
</evidence>
<dbReference type="AlphaFoldDB" id="A0A267FXW0"/>